<protein>
    <submittedName>
        <fullName evidence="2">Uncharacterized protein</fullName>
    </submittedName>
</protein>
<reference evidence="2 3" key="1">
    <citation type="submission" date="2020-08" db="EMBL/GenBank/DDBJ databases">
        <title>Genomic Encyclopedia of Type Strains, Phase IV (KMG-IV): sequencing the most valuable type-strain genomes for metagenomic binning, comparative biology and taxonomic classification.</title>
        <authorList>
            <person name="Goeker M."/>
        </authorList>
    </citation>
    <scope>NUCLEOTIDE SEQUENCE [LARGE SCALE GENOMIC DNA]</scope>
    <source>
        <strain evidence="2 3">DSM 103733</strain>
    </source>
</reference>
<dbReference type="SUPFAM" id="SSF82171">
    <property type="entry name" value="DPP6 N-terminal domain-like"/>
    <property type="match status" value="1"/>
</dbReference>
<dbReference type="Gene3D" id="2.120.10.30">
    <property type="entry name" value="TolB, C-terminal domain"/>
    <property type="match status" value="1"/>
</dbReference>
<dbReference type="RefSeq" id="WP_082125694.1">
    <property type="nucleotide sequence ID" value="NZ_JACHEK010000008.1"/>
</dbReference>
<keyword evidence="3" id="KW-1185">Reference proteome</keyword>
<dbReference type="EMBL" id="JACHEK010000008">
    <property type="protein sequence ID" value="MBB6145843.1"/>
    <property type="molecule type" value="Genomic_DNA"/>
</dbReference>
<dbReference type="Proteomes" id="UP000538666">
    <property type="component" value="Unassembled WGS sequence"/>
</dbReference>
<gene>
    <name evidence="2" type="ORF">HNQ77_003813</name>
</gene>
<sequence length="524" mass="56440">MLRTEQHQSARIPLTTGSAARLTHAIGLLAILTLFTSTCTEAQNLGLLEGHADVGNVLHAGNAVYDPANDAYAVTGSGSNLWFTADEMQFAWKRMHGDVALTAEIELVGEKGNNHRKAALMVRQSLDPSSPYVDVARHGDGLTSLQFRLSPGDVTREIETAATAPHWVRIEKRGEFAYVSVGDSREELRFAGASMHLRLSGDFYVGIAVCSHDKDVTETAIFRHLEIQPLSATTRAGRRWSTLETVKVASTDRRVAYTAPERFAAPNWSHDGTSIVFAQGGTLQRFGLDPAPYPSLGVQAAANAHTVPIRIEVAAPLSDAHGFSPDGTQLAVSAMNGGASHIYVLSAYGGTPREVPTDTSAVWTSWSPDGRTLLFTGQQGDQANIYTVPAPGGAETHLPHQQGRNKDADFSADGEWIYFSSDRTGTEQLWRMHPDGSAQEQVLTEAGDDLSPHPSPDGKWLVYIAFPAGRTAPGEQMAELRLLSLSDRKPHLLATLLASSGTIPAPSWSPDSARVAFISYALVQ</sequence>
<dbReference type="InterPro" id="IPR011042">
    <property type="entry name" value="6-blade_b-propeller_TolB-like"/>
</dbReference>
<evidence type="ECO:0000313" key="2">
    <source>
        <dbReference type="EMBL" id="MBB6145843.1"/>
    </source>
</evidence>
<name>A0A841JWR2_9BACT</name>
<accession>A0A841JWR2</accession>
<dbReference type="OrthoDB" id="108903at2"/>
<dbReference type="InterPro" id="IPR011659">
    <property type="entry name" value="WD40"/>
</dbReference>
<dbReference type="Pfam" id="PF07676">
    <property type="entry name" value="PD40"/>
    <property type="match status" value="4"/>
</dbReference>
<organism evidence="2 3">
    <name type="scientific">Silvibacterium bohemicum</name>
    <dbReference type="NCBI Taxonomy" id="1577686"/>
    <lineage>
        <taxon>Bacteria</taxon>
        <taxon>Pseudomonadati</taxon>
        <taxon>Acidobacteriota</taxon>
        <taxon>Terriglobia</taxon>
        <taxon>Terriglobales</taxon>
        <taxon>Acidobacteriaceae</taxon>
        <taxon>Silvibacterium</taxon>
    </lineage>
</organism>
<dbReference type="PANTHER" id="PTHR36842:SF1">
    <property type="entry name" value="PROTEIN TOLB"/>
    <property type="match status" value="1"/>
</dbReference>
<evidence type="ECO:0000256" key="1">
    <source>
        <dbReference type="ARBA" id="ARBA00009820"/>
    </source>
</evidence>
<comment type="caution">
    <text evidence="2">The sequence shown here is derived from an EMBL/GenBank/DDBJ whole genome shotgun (WGS) entry which is preliminary data.</text>
</comment>
<evidence type="ECO:0000313" key="3">
    <source>
        <dbReference type="Proteomes" id="UP000538666"/>
    </source>
</evidence>
<proteinExistence type="inferred from homology"/>
<dbReference type="PANTHER" id="PTHR36842">
    <property type="entry name" value="PROTEIN TOLB HOMOLOG"/>
    <property type="match status" value="1"/>
</dbReference>
<comment type="similarity">
    <text evidence="1">Belongs to the TolB family.</text>
</comment>
<dbReference type="AlphaFoldDB" id="A0A841JWR2"/>